<evidence type="ECO:0000256" key="2">
    <source>
        <dbReference type="SAM" id="SignalP"/>
    </source>
</evidence>
<evidence type="ECO:0000313" key="4">
    <source>
        <dbReference type="Proteomes" id="UP000570595"/>
    </source>
</evidence>
<evidence type="ECO:0008006" key="5">
    <source>
        <dbReference type="Google" id="ProtNLM"/>
    </source>
</evidence>
<name>A0A7J6LB85_PEROL</name>
<feature type="signal peptide" evidence="2">
    <location>
        <begin position="1"/>
        <end position="17"/>
    </location>
</feature>
<dbReference type="Proteomes" id="UP000570595">
    <property type="component" value="Unassembled WGS sequence"/>
</dbReference>
<feature type="region of interest" description="Disordered" evidence="1">
    <location>
        <begin position="376"/>
        <end position="397"/>
    </location>
</feature>
<gene>
    <name evidence="3" type="ORF">FOZ61_006919</name>
</gene>
<dbReference type="EMBL" id="JABAHT010000403">
    <property type="protein sequence ID" value="KAF4656527.1"/>
    <property type="molecule type" value="Genomic_DNA"/>
</dbReference>
<accession>A0A7J6LB85</accession>
<keyword evidence="2" id="KW-0732">Signal</keyword>
<comment type="caution">
    <text evidence="3">The sequence shown here is derived from an EMBL/GenBank/DDBJ whole genome shotgun (WGS) entry which is preliminary data.</text>
</comment>
<reference evidence="3 4" key="1">
    <citation type="submission" date="2020-04" db="EMBL/GenBank/DDBJ databases">
        <title>Perkinsus olseni comparative genomics.</title>
        <authorList>
            <person name="Bogema D.R."/>
        </authorList>
    </citation>
    <scope>NUCLEOTIDE SEQUENCE [LARGE SCALE GENOMIC DNA]</scope>
    <source>
        <strain evidence="3">ATCC PRA-179</strain>
    </source>
</reference>
<dbReference type="OrthoDB" id="10370716at2759"/>
<organism evidence="3 4">
    <name type="scientific">Perkinsus olseni</name>
    <name type="common">Perkinsus atlanticus</name>
    <dbReference type="NCBI Taxonomy" id="32597"/>
    <lineage>
        <taxon>Eukaryota</taxon>
        <taxon>Sar</taxon>
        <taxon>Alveolata</taxon>
        <taxon>Perkinsozoa</taxon>
        <taxon>Perkinsea</taxon>
        <taxon>Perkinsida</taxon>
        <taxon>Perkinsidae</taxon>
        <taxon>Perkinsus</taxon>
    </lineage>
</organism>
<sequence length="397" mass="43495">MSLKSFLSHLLVIRSMAITTLAPGVYKNRVRIEGAGNLTSLEIDVKQNGNGSSVGGKLKMSSSAGDYDRILSMSSYCDLQRLVRIQITKPENLTYLRCLRFRPVDSVQEMELDRVMKALYDGFGIPIEKGMNVRTRIAICRMNASWVLFLGRKVGVGVVVVRRSSVELVLPVELEYSAPSSPTSPVVASANEPRQGASRIPLVLNRFLLPVPGLMVSAGAVGKVDGVFLNITRTSLDEARAQLDLHHLSIEPIVPTHNVPYMKYTKPGGILPLYVASLSLPPLPLVYRSVEQKVPGLDTKGFWQLDTSLDAGTLQASVAAAARVFNLAGLHANSIVLSYVNSWHLQLGSTSIALRYAENGFREIVQQTADQLSHIERGPSAEQDEEPPLKRPRLDTQ</sequence>
<protein>
    <recommendedName>
        <fullName evidence="5">Vacuolar protein</fullName>
    </recommendedName>
</protein>
<dbReference type="AlphaFoldDB" id="A0A7J6LB85"/>
<evidence type="ECO:0000313" key="3">
    <source>
        <dbReference type="EMBL" id="KAF4656527.1"/>
    </source>
</evidence>
<feature type="chain" id="PRO_5029516657" description="Vacuolar protein" evidence="2">
    <location>
        <begin position="18"/>
        <end position="397"/>
    </location>
</feature>
<proteinExistence type="predicted"/>
<feature type="compositionally biased region" description="Basic and acidic residues" evidence="1">
    <location>
        <begin position="387"/>
        <end position="397"/>
    </location>
</feature>
<evidence type="ECO:0000256" key="1">
    <source>
        <dbReference type="SAM" id="MobiDB-lite"/>
    </source>
</evidence>